<protein>
    <submittedName>
        <fullName evidence="2">Uncharacterized protein</fullName>
    </submittedName>
</protein>
<evidence type="ECO:0000313" key="2">
    <source>
        <dbReference type="EMBL" id="RBP11286.1"/>
    </source>
</evidence>
<dbReference type="Proteomes" id="UP000252124">
    <property type="component" value="Unassembled WGS sequence"/>
</dbReference>
<name>A0ABX9FWT3_9BURK</name>
<accession>A0ABX9FWT3</accession>
<gene>
    <name evidence="2" type="ORF">DFP87_12347</name>
</gene>
<comment type="caution">
    <text evidence="2">The sequence shown here is derived from an EMBL/GenBank/DDBJ whole genome shotgun (WGS) entry which is preliminary data.</text>
</comment>
<organism evidence="2 3">
    <name type="scientific">Achromobacter marplatensis</name>
    <dbReference type="NCBI Taxonomy" id="470868"/>
    <lineage>
        <taxon>Bacteria</taxon>
        <taxon>Pseudomonadati</taxon>
        <taxon>Pseudomonadota</taxon>
        <taxon>Betaproteobacteria</taxon>
        <taxon>Burkholderiales</taxon>
        <taxon>Alcaligenaceae</taxon>
        <taxon>Achromobacter</taxon>
    </lineage>
</organism>
<dbReference type="GeneID" id="99734226"/>
<proteinExistence type="predicted"/>
<keyword evidence="3" id="KW-1185">Reference proteome</keyword>
<feature type="region of interest" description="Disordered" evidence="1">
    <location>
        <begin position="24"/>
        <end position="52"/>
    </location>
</feature>
<dbReference type="EMBL" id="QNRM01000023">
    <property type="protein sequence ID" value="RBP11286.1"/>
    <property type="molecule type" value="Genomic_DNA"/>
</dbReference>
<evidence type="ECO:0000313" key="3">
    <source>
        <dbReference type="Proteomes" id="UP000252124"/>
    </source>
</evidence>
<reference evidence="2 3" key="1">
    <citation type="submission" date="2018-06" db="EMBL/GenBank/DDBJ databases">
        <title>Genomic Encyclopedia of Type Strains, Phase III (KMG-III): the genomes of soil and plant-associated and newly described type strains.</title>
        <authorList>
            <person name="Whitman W."/>
        </authorList>
    </citation>
    <scope>NUCLEOTIDE SEQUENCE [LARGE SCALE GENOMIC DNA]</scope>
    <source>
        <strain evidence="2 3">CECT 7342</strain>
    </source>
</reference>
<dbReference type="RefSeq" id="WP_158218692.1">
    <property type="nucleotide sequence ID" value="NZ_CADIJU010000030.1"/>
</dbReference>
<sequence length="52" mass="5766">MENNNESKPVTRAHLFARIDATLLSQPSEQTAESETAKPQDVEIPAEDAEKK</sequence>
<feature type="compositionally biased region" description="Polar residues" evidence="1">
    <location>
        <begin position="24"/>
        <end position="34"/>
    </location>
</feature>
<evidence type="ECO:0000256" key="1">
    <source>
        <dbReference type="SAM" id="MobiDB-lite"/>
    </source>
</evidence>